<evidence type="ECO:0000313" key="9">
    <source>
        <dbReference type="Proteomes" id="UP001306950"/>
    </source>
</evidence>
<dbReference type="InterPro" id="IPR032808">
    <property type="entry name" value="DoxX"/>
</dbReference>
<proteinExistence type="inferred from homology"/>
<dbReference type="Proteomes" id="UP001306950">
    <property type="component" value="Unassembled WGS sequence"/>
</dbReference>
<evidence type="ECO:0000256" key="2">
    <source>
        <dbReference type="ARBA" id="ARBA00006679"/>
    </source>
</evidence>
<name>A0ABU7VSE2_9BACL</name>
<feature type="transmembrane region" description="Helical" evidence="7">
    <location>
        <begin position="46"/>
        <end position="66"/>
    </location>
</feature>
<reference evidence="8 9" key="1">
    <citation type="submission" date="2024-02" db="EMBL/GenBank/DDBJ databases">
        <title>A nitrogen-fixing paenibacillus bacterium.</title>
        <authorList>
            <person name="Zhang W.L."/>
            <person name="Chen S.F."/>
        </authorList>
    </citation>
    <scope>NUCLEOTIDE SEQUENCE [LARGE SCALE GENOMIC DNA]</scope>
    <source>
        <strain evidence="8 9">M1</strain>
    </source>
</reference>
<evidence type="ECO:0000256" key="7">
    <source>
        <dbReference type="SAM" id="Phobius"/>
    </source>
</evidence>
<comment type="subcellular location">
    <subcellularLocation>
        <location evidence="1">Cell membrane</location>
        <topology evidence="1">Multi-pass membrane protein</topology>
    </subcellularLocation>
</comment>
<dbReference type="RefSeq" id="WP_331846922.1">
    <property type="nucleotide sequence ID" value="NZ_JAZHPZ010000005.1"/>
</dbReference>
<comment type="caution">
    <text evidence="8">The sequence shown here is derived from an EMBL/GenBank/DDBJ whole genome shotgun (WGS) entry which is preliminary data.</text>
</comment>
<dbReference type="EMBL" id="JAZHPZ010000005">
    <property type="protein sequence ID" value="MEF2966710.1"/>
    <property type="molecule type" value="Genomic_DNA"/>
</dbReference>
<dbReference type="PANTHER" id="PTHR33452">
    <property type="entry name" value="OXIDOREDUCTASE CATD-RELATED"/>
    <property type="match status" value="1"/>
</dbReference>
<keyword evidence="5 7" id="KW-1133">Transmembrane helix</keyword>
<comment type="similarity">
    <text evidence="2">Belongs to the DoxX family.</text>
</comment>
<evidence type="ECO:0000256" key="4">
    <source>
        <dbReference type="ARBA" id="ARBA00022692"/>
    </source>
</evidence>
<dbReference type="PANTHER" id="PTHR33452:SF1">
    <property type="entry name" value="INNER MEMBRANE PROTEIN YPHA-RELATED"/>
    <property type="match status" value="1"/>
</dbReference>
<keyword evidence="9" id="KW-1185">Reference proteome</keyword>
<evidence type="ECO:0000256" key="1">
    <source>
        <dbReference type="ARBA" id="ARBA00004651"/>
    </source>
</evidence>
<organism evidence="8 9">
    <name type="scientific">Paenibacillus haidiansis</name>
    <dbReference type="NCBI Taxonomy" id="1574488"/>
    <lineage>
        <taxon>Bacteria</taxon>
        <taxon>Bacillati</taxon>
        <taxon>Bacillota</taxon>
        <taxon>Bacilli</taxon>
        <taxon>Bacillales</taxon>
        <taxon>Paenibacillaceae</taxon>
        <taxon>Paenibacillus</taxon>
    </lineage>
</organism>
<evidence type="ECO:0000313" key="8">
    <source>
        <dbReference type="EMBL" id="MEF2966710.1"/>
    </source>
</evidence>
<accession>A0ABU7VSE2</accession>
<feature type="transmembrane region" description="Helical" evidence="7">
    <location>
        <begin position="99"/>
        <end position="115"/>
    </location>
</feature>
<protein>
    <submittedName>
        <fullName evidence="8">DoxX family protein</fullName>
    </submittedName>
</protein>
<evidence type="ECO:0000256" key="5">
    <source>
        <dbReference type="ARBA" id="ARBA00022989"/>
    </source>
</evidence>
<dbReference type="Pfam" id="PF07681">
    <property type="entry name" value="DoxX"/>
    <property type="match status" value="1"/>
</dbReference>
<evidence type="ECO:0000256" key="6">
    <source>
        <dbReference type="ARBA" id="ARBA00023136"/>
    </source>
</evidence>
<feature type="transmembrane region" description="Helical" evidence="7">
    <location>
        <begin position="73"/>
        <end position="93"/>
    </location>
</feature>
<sequence>MNIKLASTILRVVLGIIFLAHGIDKLRMGLGNVAGWFESIHVPGFAAYLVGPIELLGGLLLIIGLFTRYVSAVLAVVMLGAIFTAKLSVGLLGNGGYELDLALLAIAVFLVLANPESWSLDRLFREKGAPKR</sequence>
<dbReference type="InterPro" id="IPR051907">
    <property type="entry name" value="DoxX-like_oxidoreductase"/>
</dbReference>
<evidence type="ECO:0000256" key="3">
    <source>
        <dbReference type="ARBA" id="ARBA00022475"/>
    </source>
</evidence>
<keyword evidence="6 7" id="KW-0472">Membrane</keyword>
<keyword evidence="4 7" id="KW-0812">Transmembrane</keyword>
<keyword evidence="3" id="KW-1003">Cell membrane</keyword>
<gene>
    <name evidence="8" type="ORF">V3851_12790</name>
</gene>